<accession>A0A816EV65</accession>
<keyword evidence="4" id="KW-1185">Reference proteome</keyword>
<feature type="non-terminal residue" evidence="3">
    <location>
        <position position="1"/>
    </location>
</feature>
<organism evidence="3 4">
    <name type="scientific">Rotaria sordida</name>
    <dbReference type="NCBI Taxonomy" id="392033"/>
    <lineage>
        <taxon>Eukaryota</taxon>
        <taxon>Metazoa</taxon>
        <taxon>Spiralia</taxon>
        <taxon>Gnathifera</taxon>
        <taxon>Rotifera</taxon>
        <taxon>Eurotatoria</taxon>
        <taxon>Bdelloidea</taxon>
        <taxon>Philodinida</taxon>
        <taxon>Philodinidae</taxon>
        <taxon>Rotaria</taxon>
    </lineage>
</organism>
<sequence length="230" mass="26527">MLENANYIYLDGTFSVVTGLYFQLYTVHAIYWNHILTVVYILLPGKKQHLYKEMFHQIKNLIPNFGPPNFPTSILSGCFFHLCQNIYLVVVRFGLKTLYDDNGDFAKQIRSLPALALLPILDVIPTFVERKAQFQAESEHVLTYFEEYYIGGIQSHLSHPRKAAKYDILLWNEQNYIDAEIIQANAGVTKLRRKDQVRQETCILNILNEPTKTALEKVMALAQIISLKKS</sequence>
<keyword evidence="1" id="KW-1133">Transmembrane helix</keyword>
<keyword evidence="1" id="KW-0812">Transmembrane</keyword>
<dbReference type="EMBL" id="CAJNOH010008976">
    <property type="protein sequence ID" value="CAF1490128.1"/>
    <property type="molecule type" value="Genomic_DNA"/>
</dbReference>
<evidence type="ECO:0008006" key="5">
    <source>
        <dbReference type="Google" id="ProtNLM"/>
    </source>
</evidence>
<reference evidence="3" key="1">
    <citation type="submission" date="2021-02" db="EMBL/GenBank/DDBJ databases">
        <authorList>
            <person name="Nowell W R."/>
        </authorList>
    </citation>
    <scope>NUCLEOTIDE SEQUENCE</scope>
</reference>
<keyword evidence="1" id="KW-0472">Membrane</keyword>
<evidence type="ECO:0000313" key="2">
    <source>
        <dbReference type="EMBL" id="CAF1490128.1"/>
    </source>
</evidence>
<name>A0A816EV65_9BILA</name>
<dbReference type="EMBL" id="CAJNOL010010716">
    <property type="protein sequence ID" value="CAF1651372.1"/>
    <property type="molecule type" value="Genomic_DNA"/>
</dbReference>
<dbReference type="Proteomes" id="UP000663854">
    <property type="component" value="Unassembled WGS sequence"/>
</dbReference>
<feature type="transmembrane region" description="Helical" evidence="1">
    <location>
        <begin position="20"/>
        <end position="43"/>
    </location>
</feature>
<evidence type="ECO:0000313" key="3">
    <source>
        <dbReference type="EMBL" id="CAF1651372.1"/>
    </source>
</evidence>
<evidence type="ECO:0000313" key="4">
    <source>
        <dbReference type="Proteomes" id="UP000663870"/>
    </source>
</evidence>
<dbReference type="Proteomes" id="UP000663870">
    <property type="component" value="Unassembled WGS sequence"/>
</dbReference>
<gene>
    <name evidence="3" type="ORF">JXQ802_LOCUS54629</name>
    <name evidence="2" type="ORF">PYM288_LOCUS38147</name>
</gene>
<evidence type="ECO:0000256" key="1">
    <source>
        <dbReference type="SAM" id="Phobius"/>
    </source>
</evidence>
<dbReference type="AlphaFoldDB" id="A0A816EV65"/>
<comment type="caution">
    <text evidence="3">The sequence shown here is derived from an EMBL/GenBank/DDBJ whole genome shotgun (WGS) entry which is preliminary data.</text>
</comment>
<proteinExistence type="predicted"/>
<protein>
    <recommendedName>
        <fullName evidence="5">MULE transposase domain-containing protein</fullName>
    </recommendedName>
</protein>